<reference evidence="9 10" key="1">
    <citation type="submission" date="2014-11" db="EMBL/GenBank/DDBJ databases">
        <title>Genome sequence of Flavihumibacter solisilvae 3-3.</title>
        <authorList>
            <person name="Zhou G."/>
            <person name="Li M."/>
            <person name="Wang G."/>
        </authorList>
    </citation>
    <scope>NUCLEOTIDE SEQUENCE [LARGE SCALE GENOMIC DNA]</scope>
    <source>
        <strain evidence="9 10">3-3</strain>
    </source>
</reference>
<evidence type="ECO:0000256" key="8">
    <source>
        <dbReference type="RuleBase" id="RU364100"/>
    </source>
</evidence>
<dbReference type="InterPro" id="IPR036590">
    <property type="entry name" value="SRAP-like"/>
</dbReference>
<dbReference type="RefSeq" id="WP_039142840.1">
    <property type="nucleotide sequence ID" value="NZ_JSVC01000023.1"/>
</dbReference>
<sequence length="252" mass="29485">MCYFNRLIVPVSHAFDIGDYRLHLPDQLAWENPMRSGFEYGDWPIIVWSAMDRRPVMQIAHWEFLSPWSRTRQALEASREKYNTLNAVGENMLESRLYKDAALKRRCLVPSSGFFEWRHWKPKGAKKDLAFPYFIYLPDRPVFYIAGIWQSWTDQETGEMLTGFAIVTTAANELMEQVHNKKKRMPLILDERLALEWISPGASPDRINEMVRTGYEAQKMKAYTIQKDFRTALDPVLAQEYPDLPELVNLCS</sequence>
<dbReference type="InterPro" id="IPR003738">
    <property type="entry name" value="SRAP"/>
</dbReference>
<dbReference type="AlphaFoldDB" id="A0A0C1LC68"/>
<comment type="similarity">
    <text evidence="1 8">Belongs to the SOS response-associated peptidase family.</text>
</comment>
<keyword evidence="10" id="KW-1185">Reference proteome</keyword>
<dbReference type="GO" id="GO:0016829">
    <property type="term" value="F:lyase activity"/>
    <property type="evidence" value="ECO:0007669"/>
    <property type="project" value="UniProtKB-KW"/>
</dbReference>
<comment type="caution">
    <text evidence="9">The sequence shown here is derived from an EMBL/GenBank/DDBJ whole genome shotgun (WGS) entry which is preliminary data.</text>
</comment>
<dbReference type="Gene3D" id="3.90.1680.10">
    <property type="entry name" value="SOS response associated peptidase-like"/>
    <property type="match status" value="1"/>
</dbReference>
<evidence type="ECO:0000256" key="4">
    <source>
        <dbReference type="ARBA" id="ARBA00022801"/>
    </source>
</evidence>
<protein>
    <recommendedName>
        <fullName evidence="8">Abasic site processing protein</fullName>
        <ecNumber evidence="8">3.4.-.-</ecNumber>
    </recommendedName>
</protein>
<accession>A0A0C1LC68</accession>
<evidence type="ECO:0000313" key="9">
    <source>
        <dbReference type="EMBL" id="KIC93088.1"/>
    </source>
</evidence>
<evidence type="ECO:0000256" key="1">
    <source>
        <dbReference type="ARBA" id="ARBA00008136"/>
    </source>
</evidence>
<evidence type="ECO:0000256" key="2">
    <source>
        <dbReference type="ARBA" id="ARBA00022670"/>
    </source>
</evidence>
<dbReference type="PANTHER" id="PTHR13604:SF0">
    <property type="entry name" value="ABASIC SITE PROCESSING PROTEIN HMCES"/>
    <property type="match status" value="1"/>
</dbReference>
<dbReference type="Pfam" id="PF02586">
    <property type="entry name" value="SRAP"/>
    <property type="match status" value="1"/>
</dbReference>
<dbReference type="GO" id="GO:0003697">
    <property type="term" value="F:single-stranded DNA binding"/>
    <property type="evidence" value="ECO:0007669"/>
    <property type="project" value="InterPro"/>
</dbReference>
<keyword evidence="3" id="KW-0227">DNA damage</keyword>
<organism evidence="9 10">
    <name type="scientific">Flavihumibacter solisilvae</name>
    <dbReference type="NCBI Taxonomy" id="1349421"/>
    <lineage>
        <taxon>Bacteria</taxon>
        <taxon>Pseudomonadati</taxon>
        <taxon>Bacteroidota</taxon>
        <taxon>Chitinophagia</taxon>
        <taxon>Chitinophagales</taxon>
        <taxon>Chitinophagaceae</taxon>
        <taxon>Flavihumibacter</taxon>
    </lineage>
</organism>
<dbReference type="STRING" id="1349421.OI18_19325"/>
<evidence type="ECO:0000256" key="3">
    <source>
        <dbReference type="ARBA" id="ARBA00022763"/>
    </source>
</evidence>
<name>A0A0C1LC68_9BACT</name>
<dbReference type="Proteomes" id="UP000031408">
    <property type="component" value="Unassembled WGS sequence"/>
</dbReference>
<evidence type="ECO:0000256" key="7">
    <source>
        <dbReference type="ARBA" id="ARBA00023239"/>
    </source>
</evidence>
<dbReference type="SUPFAM" id="SSF143081">
    <property type="entry name" value="BB1717-like"/>
    <property type="match status" value="1"/>
</dbReference>
<proteinExistence type="inferred from homology"/>
<dbReference type="GO" id="GO:0106300">
    <property type="term" value="P:protein-DNA covalent cross-linking repair"/>
    <property type="evidence" value="ECO:0007669"/>
    <property type="project" value="InterPro"/>
</dbReference>
<keyword evidence="6" id="KW-0238">DNA-binding</keyword>
<dbReference type="EMBL" id="JSVC01000023">
    <property type="protein sequence ID" value="KIC93088.1"/>
    <property type="molecule type" value="Genomic_DNA"/>
</dbReference>
<keyword evidence="2 8" id="KW-0645">Protease</keyword>
<keyword evidence="5" id="KW-0190">Covalent protein-DNA linkage</keyword>
<dbReference type="GO" id="GO:0008233">
    <property type="term" value="F:peptidase activity"/>
    <property type="evidence" value="ECO:0007669"/>
    <property type="project" value="UniProtKB-KW"/>
</dbReference>
<evidence type="ECO:0000256" key="6">
    <source>
        <dbReference type="ARBA" id="ARBA00023125"/>
    </source>
</evidence>
<evidence type="ECO:0000313" key="10">
    <source>
        <dbReference type="Proteomes" id="UP000031408"/>
    </source>
</evidence>
<evidence type="ECO:0000256" key="5">
    <source>
        <dbReference type="ARBA" id="ARBA00023124"/>
    </source>
</evidence>
<dbReference type="EC" id="3.4.-.-" evidence="8"/>
<dbReference type="GO" id="GO:0006508">
    <property type="term" value="P:proteolysis"/>
    <property type="evidence" value="ECO:0007669"/>
    <property type="project" value="UniProtKB-KW"/>
</dbReference>
<dbReference type="PANTHER" id="PTHR13604">
    <property type="entry name" value="DC12-RELATED"/>
    <property type="match status" value="1"/>
</dbReference>
<gene>
    <name evidence="9" type="ORF">OI18_19325</name>
</gene>
<keyword evidence="7" id="KW-0456">Lyase</keyword>
<dbReference type="OrthoDB" id="9782620at2"/>
<keyword evidence="4 8" id="KW-0378">Hydrolase</keyword>